<dbReference type="InterPro" id="IPR009091">
    <property type="entry name" value="RCC1/BLIP-II"/>
</dbReference>
<dbReference type="InterPro" id="IPR051553">
    <property type="entry name" value="Ran_GTPase-activating"/>
</dbReference>
<keyword evidence="4" id="KW-0732">Signal</keyword>
<proteinExistence type="predicted"/>
<dbReference type="GO" id="GO:0005737">
    <property type="term" value="C:cytoplasm"/>
    <property type="evidence" value="ECO:0007669"/>
    <property type="project" value="TreeGrafter"/>
</dbReference>
<protein>
    <recommendedName>
        <fullName evidence="5">SLH domain-containing protein</fullName>
    </recommendedName>
</protein>
<dbReference type="Gene3D" id="2.60.40.10">
    <property type="entry name" value="Immunoglobulins"/>
    <property type="match status" value="1"/>
</dbReference>
<dbReference type="Pfam" id="PF01833">
    <property type="entry name" value="TIG"/>
    <property type="match status" value="1"/>
</dbReference>
<dbReference type="SUPFAM" id="SSF50985">
    <property type="entry name" value="RCC1/BLIP-II"/>
    <property type="match status" value="2"/>
</dbReference>
<organism evidence="6 7">
    <name type="scientific">Paenibacillus nasutitermitis</name>
    <dbReference type="NCBI Taxonomy" id="1652958"/>
    <lineage>
        <taxon>Bacteria</taxon>
        <taxon>Bacillati</taxon>
        <taxon>Bacillota</taxon>
        <taxon>Bacilli</taxon>
        <taxon>Bacillales</taxon>
        <taxon>Paenibacillaceae</taxon>
        <taxon>Paenibacillus</taxon>
    </lineage>
</organism>
<reference evidence="6" key="1">
    <citation type="journal article" date="2014" name="Int. J. Syst. Evol. Microbiol.">
        <title>Complete genome sequence of Corynebacterium casei LMG S-19264T (=DSM 44701T), isolated from a smear-ripened cheese.</title>
        <authorList>
            <consortium name="US DOE Joint Genome Institute (JGI-PGF)"/>
            <person name="Walter F."/>
            <person name="Albersmeier A."/>
            <person name="Kalinowski J."/>
            <person name="Ruckert C."/>
        </authorList>
    </citation>
    <scope>NUCLEOTIDE SEQUENCE</scope>
    <source>
        <strain evidence="6">CGMCC 1.15178</strain>
    </source>
</reference>
<feature type="signal peptide" evidence="4">
    <location>
        <begin position="1"/>
        <end position="31"/>
    </location>
</feature>
<dbReference type="EMBL" id="BMHP01000009">
    <property type="protein sequence ID" value="GGD97735.1"/>
    <property type="molecule type" value="Genomic_DNA"/>
</dbReference>
<dbReference type="InterPro" id="IPR014756">
    <property type="entry name" value="Ig_E-set"/>
</dbReference>
<dbReference type="Pfam" id="PF12733">
    <property type="entry name" value="Cadherin-like"/>
    <property type="match status" value="1"/>
</dbReference>
<evidence type="ECO:0000313" key="7">
    <source>
        <dbReference type="Proteomes" id="UP000612456"/>
    </source>
</evidence>
<dbReference type="PANTHER" id="PTHR45982">
    <property type="entry name" value="REGULATOR OF CHROMOSOME CONDENSATION"/>
    <property type="match status" value="1"/>
</dbReference>
<evidence type="ECO:0000256" key="4">
    <source>
        <dbReference type="SAM" id="SignalP"/>
    </source>
</evidence>
<dbReference type="Gene3D" id="2.130.10.30">
    <property type="entry name" value="Regulator of chromosome condensation 1/beta-lactamase-inhibitor protein II"/>
    <property type="match status" value="4"/>
</dbReference>
<dbReference type="SUPFAM" id="SSF81296">
    <property type="entry name" value="E set domains"/>
    <property type="match status" value="1"/>
</dbReference>
<dbReference type="Pfam" id="PF00395">
    <property type="entry name" value="SLH"/>
    <property type="match status" value="3"/>
</dbReference>
<dbReference type="InterPro" id="IPR025883">
    <property type="entry name" value="Cadherin-like_domain"/>
</dbReference>
<feature type="region of interest" description="Disordered" evidence="3">
    <location>
        <begin position="1195"/>
        <end position="1232"/>
    </location>
</feature>
<dbReference type="InterPro" id="IPR001119">
    <property type="entry name" value="SLH_dom"/>
</dbReference>
<feature type="domain" description="SLH" evidence="5">
    <location>
        <begin position="1232"/>
        <end position="1293"/>
    </location>
</feature>
<evidence type="ECO:0000256" key="3">
    <source>
        <dbReference type="SAM" id="MobiDB-lite"/>
    </source>
</evidence>
<dbReference type="Pfam" id="PF19078">
    <property type="entry name" value="Big_12"/>
    <property type="match status" value="1"/>
</dbReference>
<dbReference type="CDD" id="cd00102">
    <property type="entry name" value="IPT"/>
    <property type="match status" value="1"/>
</dbReference>
<dbReference type="Proteomes" id="UP000612456">
    <property type="component" value="Unassembled WGS sequence"/>
</dbReference>
<name>A0A916ZGY2_9BACL</name>
<dbReference type="PROSITE" id="PS51272">
    <property type="entry name" value="SLH"/>
    <property type="match status" value="3"/>
</dbReference>
<keyword evidence="7" id="KW-1185">Reference proteome</keyword>
<keyword evidence="2" id="KW-0677">Repeat</keyword>
<gene>
    <name evidence="6" type="ORF">GCM10010911_65630</name>
</gene>
<evidence type="ECO:0000256" key="1">
    <source>
        <dbReference type="ARBA" id="ARBA00022658"/>
    </source>
</evidence>
<dbReference type="InterPro" id="IPR058923">
    <property type="entry name" value="RCC1-like_dom"/>
</dbReference>
<feature type="domain" description="SLH" evidence="5">
    <location>
        <begin position="1360"/>
        <end position="1414"/>
    </location>
</feature>
<reference evidence="6" key="2">
    <citation type="submission" date="2020-09" db="EMBL/GenBank/DDBJ databases">
        <authorList>
            <person name="Sun Q."/>
            <person name="Zhou Y."/>
        </authorList>
    </citation>
    <scope>NUCLEOTIDE SEQUENCE</scope>
    <source>
        <strain evidence="6">CGMCC 1.15178</strain>
    </source>
</reference>
<feature type="domain" description="SLH" evidence="5">
    <location>
        <begin position="1295"/>
        <end position="1358"/>
    </location>
</feature>
<feature type="chain" id="PRO_5039431421" description="SLH domain-containing protein" evidence="4">
    <location>
        <begin position="32"/>
        <end position="1414"/>
    </location>
</feature>
<sequence length="1414" mass="144154">MLLSIKWRKTVRLALVFVLLFSVTVPFSHHSADAAHQEVGSRELVRIAAGGSHSLALDSDGTVVAWGNNAHGQSSVPDGLTGVMSVAAGGNHSLALKSDGTVVAWGFNFSGQTTIPNGLAGVVSIAAGEHHSLALKADGTVVAWGEDSNGESSVPGGLSEIVAVAAGDRHSLALKLDGSVVAWGKNAHGQTAVPNDLTGVIAIAAGSEHSLALKADGTVVTWGDNPSGDMTVPAGLTGVVSIDAGGYNSLALKSDGAVIAWGFNNAGQTIVPGGLRGAVAIAAGGIHTLALQADGAVVAWGSNYNGQTAIPAGLAAGLSSPIKGNGIAAGLGHSLALRSDGTVSGWGYGVGGASSVPTGLTGVVSLAAGRYHSLALQSNGTVVAWGSNNYGQLNVPAGLTGVTAIAAGGYHSLALKSDGTVVAWGGNGSGQSSVPAGLTGVVAIAAGDEHSLALLSDGTVVGWGADFLGQATAPAGLTDVVAIAAGWEHSLALKSDGTVVGWGINYDGQSTAPAGLSSVVAIAAGYSFSLALKSDGTVVGFGANAHGQLNMGGLSGVVAITAGAFHTLALKSDGTVAGFGRNDNSQRTIPGNNNLSALTLQEGAEFTENFQSSVTSYTYYYDGQSLSSVQITAKLPNGAQSELYVNKELVMSGDTVTINLGGAASDIDIPVRVEPYFLPGKTYTITLAIDSTVPDVQFGTNGRAEAAASASSAVTVSDTQSGVDADSLQYAWTRSTAVPTGGWSAFSDGDTLSQTSGDGNWYLHIRATDKVGNVVDKVSNAFVLDNTPPMAAVSSPASGTVNAAFPVTIAFNEDVNGFTEDDLVIGNGAVSDFVSVTSSTYTATINPTTSGQVVTVKVAAGAAADAAGNGNTESNILNVLYDTTKPVVTFGGFTDRQRFIAPPADVAISVTEAVYWIADGAELTPANALSLISMKKDGGVFAAYTPSFDELSRTFTLSFNDLLEDGDYEVLVAGNVVRNVNHNTLDATSASFTVAVPEITGISADPTSLTSSGGSTRVAITGSNLSGQTIKVHIDGVEAAAANVLSDTSAEATVTLPSNATQAVKDHLVTIYLNGVEVTGQSAVVSVNAAPPPPKSNNADLAALIVNVSGKELALWPAFKPDITSYTVETDAEQAELQWTAGDSKAVIQLADKPIDGTQAVDLKPGANVLVITVQAEDGTVKRYTLTIQRIVIDGPVSPSPGNGGTPGSGLPSDDGGLEQNEEESPSVPPASRACAFRDIKGHWAEFPICEAADKSIVEGDSVTVFRPQGLVTRVEFAAMMVRILGNSSGSEAVKLSFTDADKIPDWAQDAVSHAVEIGILEGYPDGTLRPQQTVSRSEMSAIMARAMKWEIDRTPTTPFADDADIPDWAKGYIHAAVQRGLLEGRESNTFIPYGQATRAEAAVVLLRLWNSLQ</sequence>
<dbReference type="RefSeq" id="WP_188999372.1">
    <property type="nucleotide sequence ID" value="NZ_BMHP01000009.1"/>
</dbReference>
<dbReference type="InterPro" id="IPR044048">
    <property type="entry name" value="Big_12"/>
</dbReference>
<dbReference type="InterPro" id="IPR000408">
    <property type="entry name" value="Reg_chr_condens"/>
</dbReference>
<dbReference type="PANTHER" id="PTHR45982:SF1">
    <property type="entry name" value="REGULATOR OF CHROMOSOME CONDENSATION"/>
    <property type="match status" value="1"/>
</dbReference>
<dbReference type="PROSITE" id="PS00626">
    <property type="entry name" value="RCC1_2"/>
    <property type="match status" value="12"/>
</dbReference>
<evidence type="ECO:0000313" key="6">
    <source>
        <dbReference type="EMBL" id="GGD97735.1"/>
    </source>
</evidence>
<dbReference type="InterPro" id="IPR013783">
    <property type="entry name" value="Ig-like_fold"/>
</dbReference>
<accession>A0A916ZGY2</accession>
<dbReference type="PROSITE" id="PS50012">
    <property type="entry name" value="RCC1_3"/>
    <property type="match status" value="13"/>
</dbReference>
<evidence type="ECO:0000259" key="5">
    <source>
        <dbReference type="PROSITE" id="PS51272"/>
    </source>
</evidence>
<dbReference type="PRINTS" id="PR00633">
    <property type="entry name" value="RCCNDNSATION"/>
</dbReference>
<dbReference type="InterPro" id="IPR002909">
    <property type="entry name" value="IPT_dom"/>
</dbReference>
<keyword evidence="1" id="KW-0344">Guanine-nucleotide releasing factor</keyword>
<dbReference type="Pfam" id="PF25390">
    <property type="entry name" value="WD40_RLD"/>
    <property type="match status" value="1"/>
</dbReference>
<dbReference type="GO" id="GO:0005085">
    <property type="term" value="F:guanyl-nucleotide exchange factor activity"/>
    <property type="evidence" value="ECO:0007669"/>
    <property type="project" value="TreeGrafter"/>
</dbReference>
<feature type="compositionally biased region" description="Acidic residues" evidence="3">
    <location>
        <begin position="1216"/>
        <end position="1225"/>
    </location>
</feature>
<comment type="caution">
    <text evidence="6">The sequence shown here is derived from an EMBL/GenBank/DDBJ whole genome shotgun (WGS) entry which is preliminary data.</text>
</comment>
<evidence type="ECO:0000256" key="2">
    <source>
        <dbReference type="ARBA" id="ARBA00022737"/>
    </source>
</evidence>
<dbReference type="Pfam" id="PF13540">
    <property type="entry name" value="RCC1_2"/>
    <property type="match status" value="7"/>
</dbReference>